<accession>A0ABQ5T3I8</accession>
<dbReference type="EMBL" id="BSEL01000011">
    <property type="protein sequence ID" value="GLJ70307.1"/>
    <property type="molecule type" value="Genomic_DNA"/>
</dbReference>
<comment type="caution">
    <text evidence="1">The sequence shown here is derived from an EMBL/GenBank/DDBJ whole genome shotgun (WGS) entry which is preliminary data.</text>
</comment>
<reference evidence="1" key="1">
    <citation type="journal article" date="2014" name="Int. J. Syst. Evol. Microbiol.">
        <title>Complete genome of a new Firmicutes species belonging to the dominant human colonic microbiota ('Ruminococcus bicirculans') reveals two chromosomes and a selective capacity to utilize plant glucans.</title>
        <authorList>
            <consortium name="NISC Comparative Sequencing Program"/>
            <person name="Wegmann U."/>
            <person name="Louis P."/>
            <person name="Goesmann A."/>
            <person name="Henrissat B."/>
            <person name="Duncan S.H."/>
            <person name="Flint H.J."/>
        </authorList>
    </citation>
    <scope>NUCLEOTIDE SEQUENCE</scope>
    <source>
        <strain evidence="1">VKM Ac-1246</strain>
    </source>
</reference>
<proteinExistence type="predicted"/>
<organism evidence="1 2">
    <name type="scientific">Nocardioides luteus</name>
    <dbReference type="NCBI Taxonomy" id="1844"/>
    <lineage>
        <taxon>Bacteria</taxon>
        <taxon>Bacillati</taxon>
        <taxon>Actinomycetota</taxon>
        <taxon>Actinomycetes</taxon>
        <taxon>Propionibacteriales</taxon>
        <taxon>Nocardioidaceae</taxon>
        <taxon>Nocardioides</taxon>
    </lineage>
</organism>
<evidence type="ECO:0000313" key="1">
    <source>
        <dbReference type="EMBL" id="GLJ70307.1"/>
    </source>
</evidence>
<evidence type="ECO:0000313" key="2">
    <source>
        <dbReference type="Proteomes" id="UP001142292"/>
    </source>
</evidence>
<protein>
    <submittedName>
        <fullName evidence="1">Uncharacterized protein</fullName>
    </submittedName>
</protein>
<keyword evidence="2" id="KW-1185">Reference proteome</keyword>
<name>A0ABQ5T3I8_9ACTN</name>
<dbReference type="Proteomes" id="UP001142292">
    <property type="component" value="Unassembled WGS sequence"/>
</dbReference>
<reference evidence="1" key="2">
    <citation type="submission" date="2023-01" db="EMBL/GenBank/DDBJ databases">
        <authorList>
            <person name="Sun Q."/>
            <person name="Evtushenko L."/>
        </authorList>
    </citation>
    <scope>NUCLEOTIDE SEQUENCE</scope>
    <source>
        <strain evidence="1">VKM Ac-1246</strain>
    </source>
</reference>
<sequence>MGSGKETKVDQEVVDSMKNMLVDMKVDVDKLRVDTPRPGLLGQGASGESLKAQLDLASERINTTLSHLSDSLIKFYDGTDRAAKEMTGADEEAGAWGRAMAAGVAMVSQPFSMNVGKDDRPDAMPVPIPFLPIPPALLQEMQSRIEIMGASEEGGA</sequence>
<gene>
    <name evidence="1" type="ORF">GCM10017579_43430</name>
</gene>